<comment type="caution">
    <text evidence="10">The sequence shown here is derived from an EMBL/GenBank/DDBJ whole genome shotgun (WGS) entry which is preliminary data.</text>
</comment>
<keyword evidence="3" id="KW-0378">Hydrolase</keyword>
<feature type="signal peptide" evidence="5">
    <location>
        <begin position="1"/>
        <end position="18"/>
    </location>
</feature>
<dbReference type="Gene3D" id="2.60.120.260">
    <property type="entry name" value="Galactose-binding domain-like"/>
    <property type="match status" value="2"/>
</dbReference>
<name>A0AA35VA60_9HYPO</name>
<dbReference type="Pfam" id="PF25788">
    <property type="entry name" value="Ig_Rha78A_N"/>
    <property type="match status" value="1"/>
</dbReference>
<dbReference type="Pfam" id="PF17390">
    <property type="entry name" value="Bac_rhamnosid_C"/>
    <property type="match status" value="1"/>
</dbReference>
<feature type="domain" description="Alpha-L-rhamnosidase six-hairpin glycosidase" evidence="8">
    <location>
        <begin position="450"/>
        <end position="774"/>
    </location>
</feature>
<dbReference type="Gene3D" id="2.60.420.10">
    <property type="entry name" value="Maltose phosphorylase, domain 3"/>
    <property type="match status" value="1"/>
</dbReference>
<evidence type="ECO:0000313" key="11">
    <source>
        <dbReference type="Proteomes" id="UP001160390"/>
    </source>
</evidence>
<dbReference type="GO" id="GO:0030596">
    <property type="term" value="F:alpha-L-rhamnosidase activity"/>
    <property type="evidence" value="ECO:0007669"/>
    <property type="project" value="UniProtKB-EC"/>
</dbReference>
<dbReference type="AlphaFoldDB" id="A0AA35VA60"/>
<feature type="chain" id="PRO_5041221099" description="alpha-L-rhamnosidase" evidence="5">
    <location>
        <begin position="19"/>
        <end position="895"/>
    </location>
</feature>
<evidence type="ECO:0000256" key="4">
    <source>
        <dbReference type="SAM" id="MobiDB-lite"/>
    </source>
</evidence>
<dbReference type="Pfam" id="PF05592">
    <property type="entry name" value="Bac_rhamnosid"/>
    <property type="match status" value="1"/>
</dbReference>
<feature type="domain" description="Bacterial alpha-L-rhamnosidase N-terminal" evidence="7">
    <location>
        <begin position="162"/>
        <end position="336"/>
    </location>
</feature>
<evidence type="ECO:0000256" key="3">
    <source>
        <dbReference type="ARBA" id="ARBA00022801"/>
    </source>
</evidence>
<evidence type="ECO:0000256" key="2">
    <source>
        <dbReference type="ARBA" id="ARBA00012652"/>
    </source>
</evidence>
<dbReference type="InterPro" id="IPR012341">
    <property type="entry name" value="6hp_glycosidase-like_sf"/>
</dbReference>
<dbReference type="InterPro" id="IPR008902">
    <property type="entry name" value="Rhamnosid_concanavalin"/>
</dbReference>
<feature type="domain" description="Alpha-L-rhamnosidase concanavalin-like" evidence="6">
    <location>
        <begin position="346"/>
        <end position="441"/>
    </location>
</feature>
<protein>
    <recommendedName>
        <fullName evidence="2">alpha-L-rhamnosidase</fullName>
        <ecNumber evidence="2">3.2.1.40</ecNumber>
    </recommendedName>
</protein>
<dbReference type="InterPro" id="IPR035396">
    <property type="entry name" value="Bac_rhamnosid6H"/>
</dbReference>
<reference evidence="10" key="1">
    <citation type="submission" date="2023-01" db="EMBL/GenBank/DDBJ databases">
        <authorList>
            <person name="Piombo E."/>
        </authorList>
    </citation>
    <scope>NUCLEOTIDE SEQUENCE</scope>
</reference>
<dbReference type="PIRSF" id="PIRSF010631">
    <property type="entry name" value="A-rhamnsds"/>
    <property type="match status" value="1"/>
</dbReference>
<proteinExistence type="predicted"/>
<dbReference type="SUPFAM" id="SSF48208">
    <property type="entry name" value="Six-hairpin glycosidases"/>
    <property type="match status" value="1"/>
</dbReference>
<dbReference type="InterPro" id="IPR013783">
    <property type="entry name" value="Ig-like_fold"/>
</dbReference>
<dbReference type="EMBL" id="CABFNP030001307">
    <property type="protein sequence ID" value="CAI6099070.1"/>
    <property type="molecule type" value="Genomic_DNA"/>
</dbReference>
<evidence type="ECO:0000256" key="1">
    <source>
        <dbReference type="ARBA" id="ARBA00001445"/>
    </source>
</evidence>
<dbReference type="PANTHER" id="PTHR33307:SF11">
    <property type="entry name" value="ALPHA-L-RHAMNOSIDASE"/>
    <property type="match status" value="1"/>
</dbReference>
<dbReference type="Pfam" id="PF17389">
    <property type="entry name" value="Bac_rhamnosid6H"/>
    <property type="match status" value="1"/>
</dbReference>
<dbReference type="InterPro" id="IPR013737">
    <property type="entry name" value="Bac_rhamnosid_N"/>
</dbReference>
<dbReference type="Pfam" id="PF08531">
    <property type="entry name" value="Bac_rhamnosid_N"/>
    <property type="match status" value="1"/>
</dbReference>
<dbReference type="EC" id="3.2.1.40" evidence="2"/>
<comment type="catalytic activity">
    <reaction evidence="1">
        <text>Hydrolysis of terminal non-reducing alpha-L-rhamnose residues in alpha-L-rhamnosides.</text>
        <dbReference type="EC" id="3.2.1.40"/>
    </reaction>
</comment>
<evidence type="ECO:0000256" key="5">
    <source>
        <dbReference type="SAM" id="SignalP"/>
    </source>
</evidence>
<dbReference type="GO" id="GO:0005975">
    <property type="term" value="P:carbohydrate metabolic process"/>
    <property type="evidence" value="ECO:0007669"/>
    <property type="project" value="InterPro"/>
</dbReference>
<dbReference type="InterPro" id="IPR035398">
    <property type="entry name" value="Bac_rhamnosid_C"/>
</dbReference>
<evidence type="ECO:0000259" key="6">
    <source>
        <dbReference type="Pfam" id="PF05592"/>
    </source>
</evidence>
<evidence type="ECO:0000259" key="7">
    <source>
        <dbReference type="Pfam" id="PF08531"/>
    </source>
</evidence>
<evidence type="ECO:0000259" key="8">
    <source>
        <dbReference type="Pfam" id="PF17389"/>
    </source>
</evidence>
<sequence length="895" mass="99671">MLSRTLLALIALVLFAHAISVEDGSLKTNGAYNPIDVDTANPRLTWRLESSKRGDIQTSYQIQVSRDENFQAPDVWNSGKINSASTSSIYDGESLGSRSSVFWRVKVWDVDDNPSDWSSQGQFEISLLDSDDWTASWITNKDFATGSTSLPVFAKEFQVDCDVSKARLYLLGLGLHVPVINGQTITDEVLQPGYSTVNTTLPYSTYDVTKFLEHGDNILGVELGKGIYDAERPLWGRYYKLIKAYQELRLIAQLEYQCVGDSRLTTITSDDTWKTSLDGPYWEASWYGGEEYDARKELPNWSSRGGDRSEWAHANKTTGPSGKLISPRSPPLKIVETIKPVSVSKNENGYWVYDLGVNIAGTFGFKMKDKSHLAGTRITFWPDERSNLQQGTTGKPIFNAYTLSNSSSQSYSPKFLYHGFQYLGVNTTWEPSLDDLEGFVIRAANEANVEFSSSSDHFNNIHKIIDRSIQGNMHSVLTDCPHREKLGWLEQNHLVFEPVALGYDIQSYGYDHVRIMADAQAQDVPGLIPDIAPEYTVFGGGYRNDPNWGRAIINVPYQLYQYYGDINVLKSKHQYMVEYLDYLQRRAGGQPYLNDGGLGDWLAIDTKTPKGVASTFGYHQAALYLSKIETILGNDESARSYASLANRILDGFNSMWFNNTVGDFPHYCATTTQACNTFALDMGAVSDENRGAVLSALIKSIESTPGLFTVGEIALPSLFRVLRAAKRDDILLQWMNSRQVPSYGHMLENGATSLWEHWDADTTGGSLNHFMYGYGDLFLLQLSGVSQRNTSVAWNELVFDPIIQGDLSFASTSYTAPSGIVSAKWTLNEKKFEYSIVVPVGSKGWVYLPATSGIRESGEDLNAGENGITELKRGCKRTLVKVGSGTYHFEVTLSS</sequence>
<gene>
    <name evidence="10" type="ORF">CCHLO57077_00014356</name>
</gene>
<dbReference type="PANTHER" id="PTHR33307">
    <property type="entry name" value="ALPHA-RHAMNOSIDASE (EUROFUNG)"/>
    <property type="match status" value="1"/>
</dbReference>
<feature type="domain" description="Alpha-L-rhamnosidase C-terminal" evidence="9">
    <location>
        <begin position="789"/>
        <end position="856"/>
    </location>
</feature>
<evidence type="ECO:0000259" key="9">
    <source>
        <dbReference type="Pfam" id="PF17390"/>
    </source>
</evidence>
<dbReference type="InterPro" id="IPR008928">
    <property type="entry name" value="6-hairpin_glycosidase_sf"/>
</dbReference>
<dbReference type="Proteomes" id="UP001160390">
    <property type="component" value="Unassembled WGS sequence"/>
</dbReference>
<feature type="region of interest" description="Disordered" evidence="4">
    <location>
        <begin position="305"/>
        <end position="327"/>
    </location>
</feature>
<dbReference type="InterPro" id="IPR016007">
    <property type="entry name" value="Alpha_rhamnosid"/>
</dbReference>
<dbReference type="Gene3D" id="1.50.10.10">
    <property type="match status" value="1"/>
</dbReference>
<keyword evidence="5" id="KW-0732">Signal</keyword>
<organism evidence="10 11">
    <name type="scientific">Clonostachys chloroleuca</name>
    <dbReference type="NCBI Taxonomy" id="1926264"/>
    <lineage>
        <taxon>Eukaryota</taxon>
        <taxon>Fungi</taxon>
        <taxon>Dikarya</taxon>
        <taxon>Ascomycota</taxon>
        <taxon>Pezizomycotina</taxon>
        <taxon>Sordariomycetes</taxon>
        <taxon>Hypocreomycetidae</taxon>
        <taxon>Hypocreales</taxon>
        <taxon>Bionectriaceae</taxon>
        <taxon>Clonostachys</taxon>
    </lineage>
</organism>
<dbReference type="Gene3D" id="2.60.40.10">
    <property type="entry name" value="Immunoglobulins"/>
    <property type="match status" value="1"/>
</dbReference>
<accession>A0AA35VA60</accession>
<keyword evidence="11" id="KW-1185">Reference proteome</keyword>
<evidence type="ECO:0000313" key="10">
    <source>
        <dbReference type="EMBL" id="CAI6099070.1"/>
    </source>
</evidence>